<dbReference type="PANTHER" id="PTHR42928">
    <property type="entry name" value="TRICARBOXYLATE-BINDING PROTEIN"/>
    <property type="match status" value="1"/>
</dbReference>
<comment type="similarity">
    <text evidence="1">Belongs to the UPF0065 (bug) family.</text>
</comment>
<organism evidence="3 4">
    <name type="scientific">Propylenella binzhouense</name>
    <dbReference type="NCBI Taxonomy" id="2555902"/>
    <lineage>
        <taxon>Bacteria</taxon>
        <taxon>Pseudomonadati</taxon>
        <taxon>Pseudomonadota</taxon>
        <taxon>Alphaproteobacteria</taxon>
        <taxon>Hyphomicrobiales</taxon>
        <taxon>Propylenellaceae</taxon>
        <taxon>Propylenella</taxon>
    </lineage>
</organism>
<evidence type="ECO:0000313" key="4">
    <source>
        <dbReference type="Proteomes" id="UP000773614"/>
    </source>
</evidence>
<feature type="chain" id="PRO_5037546735" description="Tripartite-type tricarboxylate transporter receptor subunit TctC" evidence="2">
    <location>
        <begin position="29"/>
        <end position="339"/>
    </location>
</feature>
<dbReference type="Pfam" id="PF03401">
    <property type="entry name" value="TctC"/>
    <property type="match status" value="1"/>
</dbReference>
<protein>
    <recommendedName>
        <fullName evidence="5">Tripartite-type tricarboxylate transporter receptor subunit TctC</fullName>
    </recommendedName>
</protein>
<name>A0A964T2K1_9HYPH</name>
<proteinExistence type="inferred from homology"/>
<feature type="signal peptide" evidence="2">
    <location>
        <begin position="1"/>
        <end position="28"/>
    </location>
</feature>
<dbReference type="PANTHER" id="PTHR42928:SF5">
    <property type="entry name" value="BLR1237 PROTEIN"/>
    <property type="match status" value="1"/>
</dbReference>
<sequence>MGWTKGLAGLAVALSLGVAGLAPGRASAGPVYDGKDVVLVVPNSVAGLMSRYARMIAPYIAKHSGAKQVRVENRTGAGGLKGTNTIWTADPDGMTIAFTNVPAIILAQLSDSPGAKFKATEFTYLGRAAAEPRVLAVGAVSNLKSIDEVKGLGRPFKYAVQGTDEDFYATSVLADALGFKMQAVTGYEGQADTALAAIKGDVDGFANGWIAVKPMVDNGEARVLAVYYDKRLSDLPDVPLVTELVSDPAKRDVLEAVVTILTMSRGFFGPPGMDPAATKEMRAAIEAALKDPELLAEAKKADMDIVFASGAEQQEKVARVVKASGDLTKVLKEAVAAIQ</sequence>
<dbReference type="Gene3D" id="3.40.190.10">
    <property type="entry name" value="Periplasmic binding protein-like II"/>
    <property type="match status" value="1"/>
</dbReference>
<evidence type="ECO:0000313" key="3">
    <source>
        <dbReference type="EMBL" id="MYZ47248.1"/>
    </source>
</evidence>
<evidence type="ECO:0000256" key="1">
    <source>
        <dbReference type="ARBA" id="ARBA00006987"/>
    </source>
</evidence>
<accession>A0A964T2K1</accession>
<evidence type="ECO:0000256" key="2">
    <source>
        <dbReference type="SAM" id="SignalP"/>
    </source>
</evidence>
<comment type="caution">
    <text evidence="3">The sequence shown here is derived from an EMBL/GenBank/DDBJ whole genome shotgun (WGS) entry which is preliminary data.</text>
</comment>
<dbReference type="OrthoDB" id="7817633at2"/>
<gene>
    <name evidence="3" type="ORF">E4O86_05920</name>
</gene>
<dbReference type="InterPro" id="IPR005064">
    <property type="entry name" value="BUG"/>
</dbReference>
<dbReference type="InterPro" id="IPR042100">
    <property type="entry name" value="Bug_dom1"/>
</dbReference>
<keyword evidence="2" id="KW-0732">Signal</keyword>
<keyword evidence="4" id="KW-1185">Reference proteome</keyword>
<dbReference type="RefSeq" id="WP_161139600.1">
    <property type="nucleotide sequence ID" value="NZ_SPKJ01000012.1"/>
</dbReference>
<dbReference type="SUPFAM" id="SSF53850">
    <property type="entry name" value="Periplasmic binding protein-like II"/>
    <property type="match status" value="1"/>
</dbReference>
<dbReference type="EMBL" id="SPKJ01000012">
    <property type="protein sequence ID" value="MYZ47248.1"/>
    <property type="molecule type" value="Genomic_DNA"/>
</dbReference>
<dbReference type="Proteomes" id="UP000773614">
    <property type="component" value="Unassembled WGS sequence"/>
</dbReference>
<dbReference type="AlphaFoldDB" id="A0A964T2K1"/>
<reference evidence="3" key="1">
    <citation type="submission" date="2019-03" db="EMBL/GenBank/DDBJ databases">
        <title>Afifella sp. nov., isolated from activated sludge.</title>
        <authorList>
            <person name="Li Q."/>
            <person name="Liu Y."/>
        </authorList>
    </citation>
    <scope>NUCLEOTIDE SEQUENCE</scope>
    <source>
        <strain evidence="3">L72</strain>
    </source>
</reference>
<evidence type="ECO:0008006" key="5">
    <source>
        <dbReference type="Google" id="ProtNLM"/>
    </source>
</evidence>
<dbReference type="Gene3D" id="3.40.190.150">
    <property type="entry name" value="Bordetella uptake gene, domain 1"/>
    <property type="match status" value="1"/>
</dbReference>